<protein>
    <submittedName>
        <fullName evidence="2">Uncharacterized protein</fullName>
    </submittedName>
</protein>
<evidence type="ECO:0000256" key="1">
    <source>
        <dbReference type="SAM" id="Phobius"/>
    </source>
</evidence>
<dbReference type="EMBL" id="JBEPMU010000006">
    <property type="protein sequence ID" value="MET3653963.1"/>
    <property type="molecule type" value="Genomic_DNA"/>
</dbReference>
<proteinExistence type="predicted"/>
<feature type="transmembrane region" description="Helical" evidence="1">
    <location>
        <begin position="304"/>
        <end position="324"/>
    </location>
</feature>
<feature type="transmembrane region" description="Helical" evidence="1">
    <location>
        <begin position="336"/>
        <end position="354"/>
    </location>
</feature>
<gene>
    <name evidence="2" type="ORF">ABIC75_003701</name>
</gene>
<feature type="transmembrane region" description="Helical" evidence="1">
    <location>
        <begin position="487"/>
        <end position="509"/>
    </location>
</feature>
<evidence type="ECO:0000313" key="2">
    <source>
        <dbReference type="EMBL" id="MET3653963.1"/>
    </source>
</evidence>
<feature type="transmembrane region" description="Helical" evidence="1">
    <location>
        <begin position="38"/>
        <end position="63"/>
    </location>
</feature>
<accession>A0ABV2K1M8</accession>
<sequence length="541" mass="59644">MMLAAPSIDIVLASVIVVLLAGIGFNQPSWSRSFTTALRYYSAYGAHIALYLVAFLVIYASAWRVYAWSADPGPSEASEVKPQLAWLALLVMVAVRAIPYTARRVRRWAHDWADIPDCAHRFAHALAGASFEPGDFDDDARALLKARGIDVGGDWLPSVESAQQQLLSATALFLRIRQWESSPRAAQFVTDARQSIDLLRHRFDRLSFRVSRTLASIERLGDVRHLFLQQAGESVESRPLDDLLRKLFNDLIADIFEDIHAFHADACLIAARGTLAMRNTRQGRDAMVAAMGFRLPRKEGRGTFLLLARVALLVVASLWLYFHIMPAAKAAIPARALFLVITLNLFGAIAIAVIPKRHWGFANSGLWQKTPKWFVFGAGVSAMLLGVLVNLCIGALLGGAAGALRRLQDGSVFLPYLFATAAVVAWLIQDHRWSRVTSRLRRRLYDALSWGAAWMAASLVSMSLIILRNAFSAEHRAVTNVPIADPLVALLVGLGVSFVFAAVLGYFIPELVRARDAPRPQEAGGDDLLEFVPKSLRQFVP</sequence>
<feature type="transmembrane region" description="Helical" evidence="1">
    <location>
        <begin position="83"/>
        <end position="102"/>
    </location>
</feature>
<feature type="transmembrane region" description="Helical" evidence="1">
    <location>
        <begin position="448"/>
        <end position="467"/>
    </location>
</feature>
<feature type="transmembrane region" description="Helical" evidence="1">
    <location>
        <begin position="374"/>
        <end position="398"/>
    </location>
</feature>
<keyword evidence="3" id="KW-1185">Reference proteome</keyword>
<comment type="caution">
    <text evidence="2">The sequence shown here is derived from an EMBL/GenBank/DDBJ whole genome shotgun (WGS) entry which is preliminary data.</text>
</comment>
<keyword evidence="1" id="KW-0472">Membrane</keyword>
<name>A0ABV2K1M8_9GAMM</name>
<keyword evidence="1" id="KW-0812">Transmembrane</keyword>
<feature type="transmembrane region" description="Helical" evidence="1">
    <location>
        <begin position="410"/>
        <end position="428"/>
    </location>
</feature>
<feature type="transmembrane region" description="Helical" evidence="1">
    <location>
        <begin position="6"/>
        <end position="26"/>
    </location>
</feature>
<organism evidence="2 3">
    <name type="scientific">Dyella japonica</name>
    <dbReference type="NCBI Taxonomy" id="231455"/>
    <lineage>
        <taxon>Bacteria</taxon>
        <taxon>Pseudomonadati</taxon>
        <taxon>Pseudomonadota</taxon>
        <taxon>Gammaproteobacteria</taxon>
        <taxon>Lysobacterales</taxon>
        <taxon>Rhodanobacteraceae</taxon>
        <taxon>Dyella</taxon>
    </lineage>
</organism>
<keyword evidence="1" id="KW-1133">Transmembrane helix</keyword>
<reference evidence="2 3" key="1">
    <citation type="submission" date="2024-06" db="EMBL/GenBank/DDBJ databases">
        <title>Sorghum-associated microbial communities from plants grown in Nebraska, USA.</title>
        <authorList>
            <person name="Schachtman D."/>
        </authorList>
    </citation>
    <scope>NUCLEOTIDE SEQUENCE [LARGE SCALE GENOMIC DNA]</scope>
    <source>
        <strain evidence="2 3">1073</strain>
    </source>
</reference>
<evidence type="ECO:0000313" key="3">
    <source>
        <dbReference type="Proteomes" id="UP001549184"/>
    </source>
</evidence>
<dbReference type="Proteomes" id="UP001549184">
    <property type="component" value="Unassembled WGS sequence"/>
</dbReference>